<gene>
    <name evidence="2" type="ORF">GA0070558_12635</name>
</gene>
<name>A0A1C4XJ06_9ACTN</name>
<feature type="transmembrane region" description="Helical" evidence="1">
    <location>
        <begin position="64"/>
        <end position="83"/>
    </location>
</feature>
<dbReference type="Pfam" id="PF05437">
    <property type="entry name" value="AzlD"/>
    <property type="match status" value="1"/>
</dbReference>
<dbReference type="RefSeq" id="WP_141722304.1">
    <property type="nucleotide sequence ID" value="NZ_CBDRIS010000030.1"/>
</dbReference>
<organism evidence="2 3">
    <name type="scientific">Micromonospora haikouensis</name>
    <dbReference type="NCBI Taxonomy" id="686309"/>
    <lineage>
        <taxon>Bacteria</taxon>
        <taxon>Bacillati</taxon>
        <taxon>Actinomycetota</taxon>
        <taxon>Actinomycetes</taxon>
        <taxon>Micromonosporales</taxon>
        <taxon>Micromonosporaceae</taxon>
        <taxon>Micromonospora</taxon>
    </lineage>
</organism>
<feature type="transmembrane region" description="Helical" evidence="1">
    <location>
        <begin position="38"/>
        <end position="57"/>
    </location>
</feature>
<dbReference type="Proteomes" id="UP000199375">
    <property type="component" value="Unassembled WGS sequence"/>
</dbReference>
<accession>A0A1C4XJ06</accession>
<reference evidence="2 3" key="1">
    <citation type="submission" date="2016-06" db="EMBL/GenBank/DDBJ databases">
        <authorList>
            <person name="Kjaerup R.B."/>
            <person name="Dalgaard T.S."/>
            <person name="Juul-Madsen H.R."/>
        </authorList>
    </citation>
    <scope>NUCLEOTIDE SEQUENCE [LARGE SCALE GENOMIC DNA]</scope>
    <source>
        <strain evidence="2 3">DSM 45626</strain>
    </source>
</reference>
<protein>
    <submittedName>
        <fullName evidence="2">Branched-chain amino acid transport protein</fullName>
    </submittedName>
</protein>
<keyword evidence="1" id="KW-0812">Transmembrane</keyword>
<dbReference type="InterPro" id="IPR008407">
    <property type="entry name" value="Brnchd-chn_aa_trnsp_AzlD"/>
</dbReference>
<sequence>MSMLLLILGMGLATFAPRYVPLLVFRDRELPADVKTFLGYLPAALLAAIAVPSVLAPVDNRVEITVVTIPYLVAGLVTLVTGLFVERFMIVWTVGLAVFFGLRWWLGAM</sequence>
<dbReference type="GeneID" id="301308683"/>
<feature type="transmembrane region" description="Helical" evidence="1">
    <location>
        <begin position="89"/>
        <end position="106"/>
    </location>
</feature>
<dbReference type="EMBL" id="FMCW01000026">
    <property type="protein sequence ID" value="SCF08414.1"/>
    <property type="molecule type" value="Genomic_DNA"/>
</dbReference>
<keyword evidence="1" id="KW-0472">Membrane</keyword>
<evidence type="ECO:0000256" key="1">
    <source>
        <dbReference type="SAM" id="Phobius"/>
    </source>
</evidence>
<proteinExistence type="predicted"/>
<keyword evidence="1" id="KW-1133">Transmembrane helix</keyword>
<dbReference type="AlphaFoldDB" id="A0A1C4XJ06"/>
<evidence type="ECO:0000313" key="3">
    <source>
        <dbReference type="Proteomes" id="UP000199375"/>
    </source>
</evidence>
<evidence type="ECO:0000313" key="2">
    <source>
        <dbReference type="EMBL" id="SCF08414.1"/>
    </source>
</evidence>